<comment type="caution">
    <text evidence="3">The sequence shown here is derived from an EMBL/GenBank/DDBJ whole genome shotgun (WGS) entry which is preliminary data.</text>
</comment>
<proteinExistence type="predicted"/>
<name>A0A328ABT8_9CAUL</name>
<keyword evidence="3" id="KW-0540">Nuclease</keyword>
<reference evidence="4" key="1">
    <citation type="submission" date="2018-05" db="EMBL/GenBank/DDBJ databases">
        <authorList>
            <person name="Li X."/>
        </authorList>
    </citation>
    <scope>NUCLEOTIDE SEQUENCE [LARGE SCALE GENOMIC DNA]</scope>
    <source>
        <strain evidence="4">YIM 73061</strain>
    </source>
</reference>
<evidence type="ECO:0000256" key="1">
    <source>
        <dbReference type="SAM" id="Phobius"/>
    </source>
</evidence>
<dbReference type="SUPFAM" id="SSF56219">
    <property type="entry name" value="DNase I-like"/>
    <property type="match status" value="1"/>
</dbReference>
<keyword evidence="1" id="KW-0812">Transmembrane</keyword>
<keyword evidence="3" id="KW-0255">Endonuclease</keyword>
<dbReference type="AlphaFoldDB" id="A0A328ABT8"/>
<evidence type="ECO:0000313" key="3">
    <source>
        <dbReference type="EMBL" id="RAK52263.1"/>
    </source>
</evidence>
<keyword evidence="3" id="KW-0378">Hydrolase</keyword>
<keyword evidence="1" id="KW-0472">Membrane</keyword>
<evidence type="ECO:0000313" key="4">
    <source>
        <dbReference type="Proteomes" id="UP000249725"/>
    </source>
</evidence>
<gene>
    <name evidence="3" type="ORF">DJ018_14065</name>
</gene>
<keyword evidence="1" id="KW-1133">Transmembrane helix</keyword>
<dbReference type="EMBL" id="QFYR01000003">
    <property type="protein sequence ID" value="RAK52263.1"/>
    <property type="molecule type" value="Genomic_DNA"/>
</dbReference>
<dbReference type="Pfam" id="PF03372">
    <property type="entry name" value="Exo_endo_phos"/>
    <property type="match status" value="1"/>
</dbReference>
<dbReference type="Gene3D" id="3.60.10.10">
    <property type="entry name" value="Endonuclease/exonuclease/phosphatase"/>
    <property type="match status" value="1"/>
</dbReference>
<feature type="domain" description="Endonuclease/exonuclease/phosphatase" evidence="2">
    <location>
        <begin position="83"/>
        <end position="279"/>
    </location>
</feature>
<dbReference type="GO" id="GO:0004519">
    <property type="term" value="F:endonuclease activity"/>
    <property type="evidence" value="ECO:0007669"/>
    <property type="project" value="UniProtKB-KW"/>
</dbReference>
<organism evidence="3 4">
    <name type="scientific">Phenylobacterium deserti</name>
    <dbReference type="NCBI Taxonomy" id="1914756"/>
    <lineage>
        <taxon>Bacteria</taxon>
        <taxon>Pseudomonadati</taxon>
        <taxon>Pseudomonadota</taxon>
        <taxon>Alphaproteobacteria</taxon>
        <taxon>Caulobacterales</taxon>
        <taxon>Caulobacteraceae</taxon>
        <taxon>Phenylobacterium</taxon>
    </lineage>
</organism>
<dbReference type="Proteomes" id="UP000249725">
    <property type="component" value="Unassembled WGS sequence"/>
</dbReference>
<keyword evidence="4" id="KW-1185">Reference proteome</keyword>
<accession>A0A328ABT8</accession>
<dbReference type="InterPro" id="IPR005135">
    <property type="entry name" value="Endo/exonuclease/phosphatase"/>
</dbReference>
<feature type="transmembrane region" description="Helical" evidence="1">
    <location>
        <begin position="14"/>
        <end position="35"/>
    </location>
</feature>
<sequence length="292" mass="32407">MGAHLGRISLDWDVLAHFAPIWLAGAALGLVLGLLFRGRLRLFIVGIGLLGVVAGAWLVAPEYLRDTGPKAAAGGSGELKIVSLNVYVSNPAPEATADWILAQDPDVVILAEYRPEVRQRILERGGWNATCIRCDSTVLTRLPIVATSRAKGDGPLVTATLRDARGEFTVVGMHNAWPTDVADQQRQEERIRRTLRRFPGERTILAGDFNSAPWSFSRQRWDRTFGLFRRDRAIFSWPAQPYKQLKWTAVPFLPIDHVYAGSGWATVSIKRGPRLTSDHYPLITVLAPLEPR</sequence>
<feature type="transmembrane region" description="Helical" evidence="1">
    <location>
        <begin position="42"/>
        <end position="60"/>
    </location>
</feature>
<evidence type="ECO:0000259" key="2">
    <source>
        <dbReference type="Pfam" id="PF03372"/>
    </source>
</evidence>
<protein>
    <submittedName>
        <fullName evidence="3">Endonuclease</fullName>
    </submittedName>
</protein>
<dbReference type="InterPro" id="IPR036691">
    <property type="entry name" value="Endo/exonu/phosph_ase_sf"/>
</dbReference>